<dbReference type="InterPro" id="IPR050166">
    <property type="entry name" value="ABC_transporter_ATP-bind"/>
</dbReference>
<evidence type="ECO:0000313" key="5">
    <source>
        <dbReference type="EMBL" id="REK74236.1"/>
    </source>
</evidence>
<dbReference type="SMART" id="SM00382">
    <property type="entry name" value="AAA"/>
    <property type="match status" value="1"/>
</dbReference>
<organism evidence="5 6">
    <name type="scientific">Paenibacillus paeoniae</name>
    <dbReference type="NCBI Taxonomy" id="2292705"/>
    <lineage>
        <taxon>Bacteria</taxon>
        <taxon>Bacillati</taxon>
        <taxon>Bacillota</taxon>
        <taxon>Bacilli</taxon>
        <taxon>Bacillales</taxon>
        <taxon>Paenibacillaceae</taxon>
        <taxon>Paenibacillus</taxon>
    </lineage>
</organism>
<dbReference type="GO" id="GO:0005524">
    <property type="term" value="F:ATP binding"/>
    <property type="evidence" value="ECO:0007669"/>
    <property type="project" value="UniProtKB-KW"/>
</dbReference>
<keyword evidence="3 5" id="KW-0067">ATP-binding</keyword>
<dbReference type="Gene3D" id="3.40.50.300">
    <property type="entry name" value="P-loop containing nucleotide triphosphate hydrolases"/>
    <property type="match status" value="1"/>
</dbReference>
<reference evidence="5 6" key="1">
    <citation type="submission" date="2018-08" db="EMBL/GenBank/DDBJ databases">
        <title>Paenibacillus sp. M4BSY-1, whole genome shotgun sequence.</title>
        <authorList>
            <person name="Tuo L."/>
        </authorList>
    </citation>
    <scope>NUCLEOTIDE SEQUENCE [LARGE SCALE GENOMIC DNA]</scope>
    <source>
        <strain evidence="5 6">M4BSY-1</strain>
    </source>
</reference>
<evidence type="ECO:0000313" key="6">
    <source>
        <dbReference type="Proteomes" id="UP000261905"/>
    </source>
</evidence>
<dbReference type="Pfam" id="PF00005">
    <property type="entry name" value="ABC_tran"/>
    <property type="match status" value="1"/>
</dbReference>
<gene>
    <name evidence="5" type="ORF">DX130_16975</name>
</gene>
<accession>A0A371PF39</accession>
<dbReference type="GO" id="GO:0016887">
    <property type="term" value="F:ATP hydrolysis activity"/>
    <property type="evidence" value="ECO:0007669"/>
    <property type="project" value="InterPro"/>
</dbReference>
<proteinExistence type="predicted"/>
<dbReference type="RefSeq" id="WP_116047433.1">
    <property type="nucleotide sequence ID" value="NZ_QUBQ01000003.1"/>
</dbReference>
<dbReference type="PROSITE" id="PS50893">
    <property type="entry name" value="ABC_TRANSPORTER_2"/>
    <property type="match status" value="1"/>
</dbReference>
<protein>
    <submittedName>
        <fullName evidence="5">ABC transporter ATP-binding protein</fullName>
    </submittedName>
</protein>
<dbReference type="EMBL" id="QUBQ01000003">
    <property type="protein sequence ID" value="REK74236.1"/>
    <property type="molecule type" value="Genomic_DNA"/>
</dbReference>
<keyword evidence="1" id="KW-0813">Transport</keyword>
<keyword evidence="6" id="KW-1185">Reference proteome</keyword>
<comment type="caution">
    <text evidence="5">The sequence shown here is derived from an EMBL/GenBank/DDBJ whole genome shotgun (WGS) entry which is preliminary data.</text>
</comment>
<evidence type="ECO:0000256" key="1">
    <source>
        <dbReference type="ARBA" id="ARBA00022448"/>
    </source>
</evidence>
<evidence type="ECO:0000256" key="2">
    <source>
        <dbReference type="ARBA" id="ARBA00022741"/>
    </source>
</evidence>
<dbReference type="AlphaFoldDB" id="A0A371PF39"/>
<dbReference type="Proteomes" id="UP000261905">
    <property type="component" value="Unassembled WGS sequence"/>
</dbReference>
<name>A0A371PF39_9BACL</name>
<feature type="domain" description="ABC transporter" evidence="4">
    <location>
        <begin position="1"/>
        <end position="217"/>
    </location>
</feature>
<dbReference type="PANTHER" id="PTHR42788">
    <property type="entry name" value="TAURINE IMPORT ATP-BINDING PROTEIN-RELATED"/>
    <property type="match status" value="1"/>
</dbReference>
<sequence length="226" mass="25624">MMMLKLTNISFGYAQPILNEVNFTFNPGRLYFLLAKNGAGKSTLFRLLTQDLKPETGHVQAGGDVILHRQTPVYFEDMTVKENIECFLELLKSRKKYDDVKTKFALGEIESKVARKLSGGEKQRLYLAITEMSDDDIRLYDEADAALDAMTRTQYYSEVLQRDAAAGKTVIAISHHISESLKYADRICFLANQKLYEIDPAALPPDLADKNEDKIMEILEKECEAI</sequence>
<evidence type="ECO:0000256" key="3">
    <source>
        <dbReference type="ARBA" id="ARBA00022840"/>
    </source>
</evidence>
<dbReference type="InterPro" id="IPR027417">
    <property type="entry name" value="P-loop_NTPase"/>
</dbReference>
<dbReference type="InterPro" id="IPR003439">
    <property type="entry name" value="ABC_transporter-like_ATP-bd"/>
</dbReference>
<dbReference type="OrthoDB" id="2968466at2"/>
<dbReference type="SUPFAM" id="SSF52540">
    <property type="entry name" value="P-loop containing nucleoside triphosphate hydrolases"/>
    <property type="match status" value="1"/>
</dbReference>
<dbReference type="PANTHER" id="PTHR42788:SF13">
    <property type="entry name" value="ALIPHATIC SULFONATES IMPORT ATP-BINDING PROTEIN SSUB"/>
    <property type="match status" value="1"/>
</dbReference>
<dbReference type="InterPro" id="IPR003593">
    <property type="entry name" value="AAA+_ATPase"/>
</dbReference>
<evidence type="ECO:0000259" key="4">
    <source>
        <dbReference type="PROSITE" id="PS50893"/>
    </source>
</evidence>
<keyword evidence="2" id="KW-0547">Nucleotide-binding</keyword>